<evidence type="ECO:0000256" key="1">
    <source>
        <dbReference type="SAM" id="SignalP"/>
    </source>
</evidence>
<name>A0A5B8KW10_9HYPH</name>
<keyword evidence="3" id="KW-1185">Reference proteome</keyword>
<accession>A0A5B8KW10</accession>
<keyword evidence="1" id="KW-0732">Signal</keyword>
<reference evidence="2" key="1">
    <citation type="submission" date="2020-04" db="EMBL/GenBank/DDBJ databases">
        <title>Nitratireductor sp. nov. isolated from mangrove soil.</title>
        <authorList>
            <person name="Ye Y."/>
        </authorList>
    </citation>
    <scope>NUCLEOTIDE SEQUENCE</scope>
    <source>
        <strain evidence="2">SY7</strain>
    </source>
</reference>
<protein>
    <submittedName>
        <fullName evidence="2">Uncharacterized protein</fullName>
    </submittedName>
</protein>
<sequence length="133" mass="15018">MKRKLTIAALLFLVGVPAALAEEWNFGGQWQWASNPKFAAAASKYANTYFYLTLYPATLTGNRIKGKYCIGETRCSEIVASEQPGEFMDFTLDGHFFQFYLNKETQMLEGSFWDKNSDRNDFPDATISMSPLG</sequence>
<proteinExistence type="predicted"/>
<dbReference type="Proteomes" id="UP000321389">
    <property type="component" value="Chromosome"/>
</dbReference>
<evidence type="ECO:0000313" key="3">
    <source>
        <dbReference type="Proteomes" id="UP000321389"/>
    </source>
</evidence>
<dbReference type="RefSeq" id="WP_146298399.1">
    <property type="nucleotide sequence ID" value="NZ_CP042301.2"/>
</dbReference>
<dbReference type="KEGG" id="niy:FQ775_04785"/>
<organism evidence="2 3">
    <name type="scientific">Nitratireductor mangrovi</name>
    <dbReference type="NCBI Taxonomy" id="2599600"/>
    <lineage>
        <taxon>Bacteria</taxon>
        <taxon>Pseudomonadati</taxon>
        <taxon>Pseudomonadota</taxon>
        <taxon>Alphaproteobacteria</taxon>
        <taxon>Hyphomicrobiales</taxon>
        <taxon>Phyllobacteriaceae</taxon>
        <taxon>Nitratireductor</taxon>
    </lineage>
</organism>
<gene>
    <name evidence="2" type="ORF">FQ775_04785</name>
</gene>
<evidence type="ECO:0000313" key="2">
    <source>
        <dbReference type="EMBL" id="QDY99745.1"/>
    </source>
</evidence>
<feature type="signal peptide" evidence="1">
    <location>
        <begin position="1"/>
        <end position="21"/>
    </location>
</feature>
<dbReference type="AlphaFoldDB" id="A0A5B8KW10"/>
<dbReference type="EMBL" id="CP042301">
    <property type="protein sequence ID" value="QDY99745.1"/>
    <property type="molecule type" value="Genomic_DNA"/>
</dbReference>
<feature type="chain" id="PRO_5023016418" evidence="1">
    <location>
        <begin position="22"/>
        <end position="133"/>
    </location>
</feature>